<keyword evidence="1" id="KW-0677">Repeat</keyword>
<dbReference type="OrthoDB" id="185373at2759"/>
<evidence type="ECO:0000313" key="4">
    <source>
        <dbReference type="Proteomes" id="UP001153555"/>
    </source>
</evidence>
<dbReference type="GO" id="GO:0009451">
    <property type="term" value="P:RNA modification"/>
    <property type="evidence" value="ECO:0007669"/>
    <property type="project" value="InterPro"/>
</dbReference>
<evidence type="ECO:0000256" key="1">
    <source>
        <dbReference type="ARBA" id="ARBA00022737"/>
    </source>
</evidence>
<reference evidence="3" key="1">
    <citation type="submission" date="2019-12" db="EMBL/GenBank/DDBJ databases">
        <authorList>
            <person name="Scholes J."/>
        </authorList>
    </citation>
    <scope>NUCLEOTIDE SEQUENCE</scope>
</reference>
<dbReference type="Gene3D" id="1.25.40.10">
    <property type="entry name" value="Tetratricopeptide repeat domain"/>
    <property type="match status" value="3"/>
</dbReference>
<name>A0A9N7RD51_STRHE</name>
<dbReference type="Pfam" id="PF13041">
    <property type="entry name" value="PPR_2"/>
    <property type="match status" value="1"/>
</dbReference>
<dbReference type="Proteomes" id="UP001153555">
    <property type="component" value="Unassembled WGS sequence"/>
</dbReference>
<dbReference type="PANTHER" id="PTHR47926">
    <property type="entry name" value="PENTATRICOPEPTIDE REPEAT-CONTAINING PROTEIN"/>
    <property type="match status" value="1"/>
</dbReference>
<organism evidence="3 4">
    <name type="scientific">Striga hermonthica</name>
    <name type="common">Purple witchweed</name>
    <name type="synonym">Buchnera hermonthica</name>
    <dbReference type="NCBI Taxonomy" id="68872"/>
    <lineage>
        <taxon>Eukaryota</taxon>
        <taxon>Viridiplantae</taxon>
        <taxon>Streptophyta</taxon>
        <taxon>Embryophyta</taxon>
        <taxon>Tracheophyta</taxon>
        <taxon>Spermatophyta</taxon>
        <taxon>Magnoliopsida</taxon>
        <taxon>eudicotyledons</taxon>
        <taxon>Gunneridae</taxon>
        <taxon>Pentapetalae</taxon>
        <taxon>asterids</taxon>
        <taxon>lamiids</taxon>
        <taxon>Lamiales</taxon>
        <taxon>Orobanchaceae</taxon>
        <taxon>Buchnereae</taxon>
        <taxon>Striga</taxon>
    </lineage>
</organism>
<dbReference type="InterPro" id="IPR046848">
    <property type="entry name" value="E_motif"/>
</dbReference>
<feature type="repeat" description="PPR" evidence="2">
    <location>
        <begin position="142"/>
        <end position="177"/>
    </location>
</feature>
<gene>
    <name evidence="3" type="ORF">SHERM_20946</name>
</gene>
<protein>
    <submittedName>
        <fullName evidence="3">Pentatricopeptide repeat-containing protein</fullName>
    </submittedName>
</protein>
<dbReference type="EMBL" id="CACSLK010024540">
    <property type="protein sequence ID" value="CAA0823804.1"/>
    <property type="molecule type" value="Genomic_DNA"/>
</dbReference>
<dbReference type="AlphaFoldDB" id="A0A9N7RD51"/>
<dbReference type="GO" id="GO:0003723">
    <property type="term" value="F:RNA binding"/>
    <property type="evidence" value="ECO:0007669"/>
    <property type="project" value="InterPro"/>
</dbReference>
<dbReference type="Pfam" id="PF01535">
    <property type="entry name" value="PPR"/>
    <property type="match status" value="3"/>
</dbReference>
<keyword evidence="4" id="KW-1185">Reference proteome</keyword>
<accession>A0A9N7RD51</accession>
<dbReference type="InterPro" id="IPR011990">
    <property type="entry name" value="TPR-like_helical_dom_sf"/>
</dbReference>
<dbReference type="SUPFAM" id="SSF48452">
    <property type="entry name" value="TPR-like"/>
    <property type="match status" value="1"/>
</dbReference>
<dbReference type="InterPro" id="IPR046960">
    <property type="entry name" value="PPR_At4g14850-like_plant"/>
</dbReference>
<proteinExistence type="predicted"/>
<dbReference type="FunFam" id="1.25.40.10:FF:000790">
    <property type="entry name" value="Pentatricopeptide repeat-containing protein"/>
    <property type="match status" value="1"/>
</dbReference>
<comment type="caution">
    <text evidence="3">The sequence shown here is derived from an EMBL/GenBank/DDBJ whole genome shotgun (WGS) entry which is preliminary data.</text>
</comment>
<evidence type="ECO:0000256" key="2">
    <source>
        <dbReference type="PROSITE-ProRule" id="PRU00708"/>
    </source>
</evidence>
<feature type="repeat" description="PPR" evidence="2">
    <location>
        <begin position="278"/>
        <end position="312"/>
    </location>
</feature>
<dbReference type="PANTHER" id="PTHR47926:SF452">
    <property type="entry name" value="PENTATRICOPEPTIDE REPEAT-CONTAINING PROTEIN"/>
    <property type="match status" value="1"/>
</dbReference>
<sequence>MLKKQLPTARRIVVVSQAFCSHCNAKHHHPIKFNLPWSRGFNYWASAIKKAASSSSPQEALRLYNRMRRLSLPPDTFSLLFALKSCTHLSPQTLTLLRHLHAHLLHLGFSSHVHVATCLLSAYAPAVFHDARLLFDEMPHRNTVTWNVMITAYSRQQGDLKTARVLFDEMPFRDQSSWSTMIASYVERSLWNNALALFRQMTHGELLNPDRLTVGPVLSGCSRMGSAGLVFGKSIHGFIFKNRWELTVEIGTCLVDMYAKCGLLNKALSVFEMMESSNVVTWTSLICGAAQHGYCSEALQMFEKMREQCVEPNEFTFTGILTACVQAGLVDEGRMYFGLLQHQFGLRPTIQHYGCMVDLFGKTGLLREAYETINKMPFEANVVIWGSFLSACRLHKKFEMAEKVMDKVLKMVRPENDGGVFSLVCDLYALNGKWSEVERVRDLMVSNNVRKVRGSSFVQSGDQ</sequence>
<dbReference type="Pfam" id="PF20431">
    <property type="entry name" value="E_motif"/>
    <property type="match status" value="1"/>
</dbReference>
<evidence type="ECO:0000313" key="3">
    <source>
        <dbReference type="EMBL" id="CAA0823804.1"/>
    </source>
</evidence>
<dbReference type="PROSITE" id="PS51375">
    <property type="entry name" value="PPR"/>
    <property type="match status" value="2"/>
</dbReference>
<dbReference type="InterPro" id="IPR002885">
    <property type="entry name" value="PPR_rpt"/>
</dbReference>
<dbReference type="NCBIfam" id="TIGR00756">
    <property type="entry name" value="PPR"/>
    <property type="match status" value="2"/>
</dbReference>